<accession>A0A3P3VPJ6</accession>
<evidence type="ECO:0000313" key="2">
    <source>
        <dbReference type="Proteomes" id="UP000280792"/>
    </source>
</evidence>
<keyword evidence="2" id="KW-1185">Reference proteome</keyword>
<evidence type="ECO:0000313" key="1">
    <source>
        <dbReference type="EMBL" id="RRJ84354.1"/>
    </source>
</evidence>
<dbReference type="EMBL" id="QWEZ01000001">
    <property type="protein sequence ID" value="RRJ84354.1"/>
    <property type="molecule type" value="Genomic_DNA"/>
</dbReference>
<reference evidence="1 2" key="2">
    <citation type="submission" date="2018-12" db="EMBL/GenBank/DDBJ databases">
        <title>Simiduia agarivorans gen. nov., sp. nov., a marine, agarolytic bacterium isolated from shallow coastal water from Keelung, Taiwan.</title>
        <authorList>
            <person name="Shieh W.Y."/>
        </authorList>
    </citation>
    <scope>NUCLEOTIDE SEQUENCE [LARGE SCALE GENOMIC DNA]</scope>
    <source>
        <strain evidence="1 2">GTF-13</strain>
    </source>
</reference>
<gene>
    <name evidence="1" type="ORF">D0544_04400</name>
</gene>
<dbReference type="AlphaFoldDB" id="A0A3P3VPJ6"/>
<protein>
    <submittedName>
        <fullName evidence="1">Uncharacterized protein</fullName>
    </submittedName>
</protein>
<dbReference type="Proteomes" id="UP000280792">
    <property type="component" value="Unassembled WGS sequence"/>
</dbReference>
<proteinExistence type="predicted"/>
<organism evidence="1 2">
    <name type="scientific">Aestuariirhabdus litorea</name>
    <dbReference type="NCBI Taxonomy" id="2528527"/>
    <lineage>
        <taxon>Bacteria</taxon>
        <taxon>Pseudomonadati</taxon>
        <taxon>Pseudomonadota</taxon>
        <taxon>Gammaproteobacteria</taxon>
        <taxon>Oceanospirillales</taxon>
        <taxon>Aestuariirhabdaceae</taxon>
        <taxon>Aestuariirhabdus</taxon>
    </lineage>
</organism>
<dbReference type="RefSeq" id="WP_125014782.1">
    <property type="nucleotide sequence ID" value="NZ_QWEZ01000001.1"/>
</dbReference>
<name>A0A3P3VPJ6_9GAMM</name>
<reference evidence="1 2" key="1">
    <citation type="submission" date="2018-08" db="EMBL/GenBank/DDBJ databases">
        <authorList>
            <person name="Khan S.A."/>
        </authorList>
    </citation>
    <scope>NUCLEOTIDE SEQUENCE [LARGE SCALE GENOMIC DNA]</scope>
    <source>
        <strain evidence="1 2">GTF-13</strain>
    </source>
</reference>
<comment type="caution">
    <text evidence="1">The sequence shown here is derived from an EMBL/GenBank/DDBJ whole genome shotgun (WGS) entry which is preliminary data.</text>
</comment>
<sequence>MCSIEYCHNSDCGHPFRIEVIGGNLPGMKSLESITCPYCRYTYWVRGRGIFRSFPLTAKQMIDHNRSQGMPLEKAS</sequence>